<dbReference type="GO" id="GO:0016787">
    <property type="term" value="F:hydrolase activity"/>
    <property type="evidence" value="ECO:0007669"/>
    <property type="project" value="UniProtKB-KW"/>
</dbReference>
<comment type="caution">
    <text evidence="4">The sequence shown here is derived from an EMBL/GenBank/DDBJ whole genome shotgun (WGS) entry which is preliminary data.</text>
</comment>
<protein>
    <submittedName>
        <fullName evidence="4">Alpha/beta hydrolase fold domain-containing protein</fullName>
    </submittedName>
</protein>
<proteinExistence type="predicted"/>
<evidence type="ECO:0000256" key="1">
    <source>
        <dbReference type="ARBA" id="ARBA00022801"/>
    </source>
</evidence>
<dbReference type="Gene3D" id="3.40.50.1820">
    <property type="entry name" value="alpha/beta hydrolase"/>
    <property type="match status" value="1"/>
</dbReference>
<dbReference type="PANTHER" id="PTHR48081:SF8">
    <property type="entry name" value="ALPHA_BETA HYDROLASE FOLD-3 DOMAIN-CONTAINING PROTEIN-RELATED"/>
    <property type="match status" value="1"/>
</dbReference>
<gene>
    <name evidence="4" type="ORF">P3G67_02965</name>
</gene>
<evidence type="ECO:0000259" key="3">
    <source>
        <dbReference type="Pfam" id="PF07859"/>
    </source>
</evidence>
<evidence type="ECO:0000313" key="4">
    <source>
        <dbReference type="EMBL" id="MDF3288204.1"/>
    </source>
</evidence>
<sequence length="270" mass="29313">MLGSGSRPCAFRETTDPCWTSSCSAPPTPTVPARPCSGSTPAGRSSAPPTTTSNTTPPWRWRSTASSPSSTTASRRKPRLPAPPTTATWHTPNSAKDAGEHRIDPHRIGIAGASGGGAPAAATALMLRDRQDARPCFLSLSYPMLDDRNETPASFEVTDLGLWDRRENLLAWAVVLGDRVGDPALDPYSAPARATDLTGIPDTFIAAAQFDVFRDEDMDFARRLIAAGVPVELHLYARAFHAWDRFAPKSTLARTFGHTWHDFLRRHMHG</sequence>
<dbReference type="PANTHER" id="PTHR48081">
    <property type="entry name" value="AB HYDROLASE SUPERFAMILY PROTEIN C4A8.06C"/>
    <property type="match status" value="1"/>
</dbReference>
<evidence type="ECO:0000256" key="2">
    <source>
        <dbReference type="SAM" id="MobiDB-lite"/>
    </source>
</evidence>
<dbReference type="Pfam" id="PF07859">
    <property type="entry name" value="Abhydrolase_3"/>
    <property type="match status" value="1"/>
</dbReference>
<dbReference type="SUPFAM" id="SSF53474">
    <property type="entry name" value="alpha/beta-Hydrolases"/>
    <property type="match status" value="1"/>
</dbReference>
<dbReference type="InterPro" id="IPR013094">
    <property type="entry name" value="AB_hydrolase_3"/>
</dbReference>
<reference evidence="4 5" key="1">
    <citation type="submission" date="2023-03" db="EMBL/GenBank/DDBJ databases">
        <title>Draft genome sequence of Streptomyces sp. RB6PN23 isolated from peat swamp forest in Thailand.</title>
        <authorList>
            <person name="Klaysubun C."/>
            <person name="Duangmal K."/>
        </authorList>
    </citation>
    <scope>NUCLEOTIDE SEQUENCE [LARGE SCALE GENOMIC DNA]</scope>
    <source>
        <strain evidence="4 5">RB6PN23</strain>
    </source>
</reference>
<dbReference type="InterPro" id="IPR050300">
    <property type="entry name" value="GDXG_lipolytic_enzyme"/>
</dbReference>
<dbReference type="EMBL" id="JARJBC010000001">
    <property type="protein sequence ID" value="MDF3288204.1"/>
    <property type="molecule type" value="Genomic_DNA"/>
</dbReference>
<dbReference type="InterPro" id="IPR029058">
    <property type="entry name" value="AB_hydrolase_fold"/>
</dbReference>
<keyword evidence="1 4" id="KW-0378">Hydrolase</keyword>
<organism evidence="4 5">
    <name type="scientific">Streptomyces silvisoli</name>
    <dbReference type="NCBI Taxonomy" id="3034235"/>
    <lineage>
        <taxon>Bacteria</taxon>
        <taxon>Bacillati</taxon>
        <taxon>Actinomycetota</taxon>
        <taxon>Actinomycetes</taxon>
        <taxon>Kitasatosporales</taxon>
        <taxon>Streptomycetaceae</taxon>
        <taxon>Streptomyces</taxon>
    </lineage>
</organism>
<accession>A0ABT5ZF49</accession>
<name>A0ABT5ZF49_9ACTN</name>
<dbReference type="Proteomes" id="UP001216579">
    <property type="component" value="Unassembled WGS sequence"/>
</dbReference>
<keyword evidence="5" id="KW-1185">Reference proteome</keyword>
<evidence type="ECO:0000313" key="5">
    <source>
        <dbReference type="Proteomes" id="UP001216579"/>
    </source>
</evidence>
<feature type="domain" description="Alpha/beta hydrolase fold-3" evidence="3">
    <location>
        <begin position="96"/>
        <end position="243"/>
    </location>
</feature>
<feature type="compositionally biased region" description="Low complexity" evidence="2">
    <location>
        <begin position="45"/>
        <end position="73"/>
    </location>
</feature>
<feature type="region of interest" description="Disordered" evidence="2">
    <location>
        <begin position="1"/>
        <end position="100"/>
    </location>
</feature>